<feature type="domain" description="Myb-like" evidence="8">
    <location>
        <begin position="10"/>
        <end position="62"/>
    </location>
</feature>
<evidence type="ECO:0000256" key="7">
    <source>
        <dbReference type="SAM" id="MobiDB-lite"/>
    </source>
</evidence>
<dbReference type="CDD" id="cd00167">
    <property type="entry name" value="SANT"/>
    <property type="match status" value="2"/>
</dbReference>
<organism evidence="10">
    <name type="scientific">Ginkgo biloba</name>
    <name type="common">Ginkgo</name>
    <name type="synonym">Maidenhair tree</name>
    <dbReference type="NCBI Taxonomy" id="3311"/>
    <lineage>
        <taxon>Eukaryota</taxon>
        <taxon>Viridiplantae</taxon>
        <taxon>Streptophyta</taxon>
        <taxon>Embryophyta</taxon>
        <taxon>Tracheophyta</taxon>
        <taxon>Spermatophyta</taxon>
        <taxon>Ginkgoidae</taxon>
        <taxon>Ginkgoales</taxon>
        <taxon>Ginkgoaceae</taxon>
        <taxon>Ginkgo</taxon>
    </lineage>
</organism>
<evidence type="ECO:0000256" key="4">
    <source>
        <dbReference type="ARBA" id="ARBA00023125"/>
    </source>
</evidence>
<keyword evidence="2" id="KW-0677">Repeat</keyword>
<dbReference type="InterPro" id="IPR001005">
    <property type="entry name" value="SANT/Myb"/>
</dbReference>
<comment type="subcellular location">
    <subcellularLocation>
        <location evidence="1">Nucleus</location>
    </subcellularLocation>
</comment>
<dbReference type="SUPFAM" id="SSF46689">
    <property type="entry name" value="Homeodomain-like"/>
    <property type="match status" value="1"/>
</dbReference>
<keyword evidence="6" id="KW-0539">Nucleus</keyword>
<feature type="region of interest" description="Disordered" evidence="7">
    <location>
        <begin position="123"/>
        <end position="145"/>
    </location>
</feature>
<evidence type="ECO:0000313" key="10">
    <source>
        <dbReference type="EMBL" id="ASR18096.1"/>
    </source>
</evidence>
<dbReference type="InterPro" id="IPR051953">
    <property type="entry name" value="Plant_SW-associated_TFs"/>
</dbReference>
<feature type="domain" description="HTH myb-type" evidence="9">
    <location>
        <begin position="67"/>
        <end position="117"/>
    </location>
</feature>
<protein>
    <submittedName>
        <fullName evidence="10">R2R3MYB11</fullName>
    </submittedName>
</protein>
<evidence type="ECO:0000256" key="6">
    <source>
        <dbReference type="ARBA" id="ARBA00023242"/>
    </source>
</evidence>
<evidence type="ECO:0000256" key="3">
    <source>
        <dbReference type="ARBA" id="ARBA00023015"/>
    </source>
</evidence>
<evidence type="ECO:0000256" key="5">
    <source>
        <dbReference type="ARBA" id="ARBA00023163"/>
    </source>
</evidence>
<reference evidence="10" key="1">
    <citation type="journal article" date="2017" name="Physiol. Mol. Biol. Plants">
        <title>Identification and expression analysis under abiotic stress of the R2R3-MYB genes in Ginkgo biloba L.</title>
        <authorList>
            <person name="Liu X."/>
            <person name="Yu W."/>
            <person name="Zhang X."/>
            <person name="Wang G."/>
            <person name="Cao F."/>
            <person name="Cheng H."/>
        </authorList>
    </citation>
    <scope>NUCLEOTIDE SEQUENCE</scope>
</reference>
<keyword evidence="4" id="KW-0238">DNA-binding</keyword>
<evidence type="ECO:0000259" key="8">
    <source>
        <dbReference type="PROSITE" id="PS50090"/>
    </source>
</evidence>
<evidence type="ECO:0000259" key="9">
    <source>
        <dbReference type="PROSITE" id="PS51294"/>
    </source>
</evidence>
<dbReference type="PROSITE" id="PS50090">
    <property type="entry name" value="MYB_LIKE"/>
    <property type="match status" value="2"/>
</dbReference>
<feature type="domain" description="Myb-like" evidence="8">
    <location>
        <begin position="63"/>
        <end position="113"/>
    </location>
</feature>
<dbReference type="GO" id="GO:0000976">
    <property type="term" value="F:transcription cis-regulatory region binding"/>
    <property type="evidence" value="ECO:0007669"/>
    <property type="project" value="UniProtKB-ARBA"/>
</dbReference>
<dbReference type="Pfam" id="PF00249">
    <property type="entry name" value="Myb_DNA-binding"/>
    <property type="match status" value="2"/>
</dbReference>
<dbReference type="SMR" id="A0A222UB18"/>
<dbReference type="PROSITE" id="PS51294">
    <property type="entry name" value="HTH_MYB"/>
    <property type="match status" value="2"/>
</dbReference>
<sequence>MMGRHTCCHKQKLKRGLWSPEEDEKLTCYIKKHGHGRWSAVPKHAGLQRCGKSCRLRWINYLRPDLKRGTFSAHEENLIIDLHAVLGNRWSQIATQLPGRTDNEIKNFWNSCLKKKLRQLGIDPNTHRPISTDQTSAHESSEDNKDIRAYSDRPVSVSVNVENCFIAADTGSVVMDDHDEQVSHDICVRPTASSCSNLEPKEFLMERFNAAGNRNESTRATDTSVSDLKFLQTESSQGFNSDNYPKLYRMLPPGYNNQVLWLLNLAASTSAQPHGSHDQSLNMWPPDPFLKPNMEEFNCSPEAKAQIICSEYA</sequence>
<keyword evidence="3" id="KW-0805">Transcription regulation</keyword>
<dbReference type="FunFam" id="1.10.10.60:FF:000185">
    <property type="entry name" value="MYB transcription factor"/>
    <property type="match status" value="1"/>
</dbReference>
<evidence type="ECO:0000256" key="2">
    <source>
        <dbReference type="ARBA" id="ARBA00022737"/>
    </source>
</evidence>
<evidence type="ECO:0000256" key="1">
    <source>
        <dbReference type="ARBA" id="ARBA00004123"/>
    </source>
</evidence>
<dbReference type="InterPro" id="IPR017930">
    <property type="entry name" value="Myb_dom"/>
</dbReference>
<gene>
    <name evidence="10" type="primary">R2R3MYB11</name>
</gene>
<name>A0A222UB18_GINBI</name>
<feature type="domain" description="HTH myb-type" evidence="9">
    <location>
        <begin position="10"/>
        <end position="66"/>
    </location>
</feature>
<proteinExistence type="evidence at transcript level"/>
<dbReference type="AlphaFoldDB" id="A0A222UB18"/>
<feature type="compositionally biased region" description="Polar residues" evidence="7">
    <location>
        <begin position="128"/>
        <end position="138"/>
    </location>
</feature>
<dbReference type="EMBL" id="KY703722">
    <property type="protein sequence ID" value="ASR18096.1"/>
    <property type="molecule type" value="mRNA"/>
</dbReference>
<keyword evidence="5" id="KW-0804">Transcription</keyword>
<dbReference type="SMART" id="SM00717">
    <property type="entry name" value="SANT"/>
    <property type="match status" value="2"/>
</dbReference>
<dbReference type="PANTHER" id="PTHR47997">
    <property type="entry name" value="MYB DOMAIN PROTEIN 55"/>
    <property type="match status" value="1"/>
</dbReference>
<dbReference type="Gene3D" id="1.10.10.60">
    <property type="entry name" value="Homeodomain-like"/>
    <property type="match status" value="2"/>
</dbReference>
<dbReference type="GO" id="GO:0005634">
    <property type="term" value="C:nucleus"/>
    <property type="evidence" value="ECO:0007669"/>
    <property type="project" value="UniProtKB-SubCell"/>
</dbReference>
<dbReference type="InterPro" id="IPR009057">
    <property type="entry name" value="Homeodomain-like_sf"/>
</dbReference>
<accession>A0A222UB18</accession>
<dbReference type="FunFam" id="1.10.10.60:FF:000394">
    <property type="entry name" value="MYB transcription factor"/>
    <property type="match status" value="1"/>
</dbReference>